<feature type="binding site" evidence="5">
    <location>
        <position position="217"/>
    </location>
    <ligand>
        <name>(2E)-4-hydroxy-3-methylbut-2-enyl diphosphate</name>
        <dbReference type="ChEBI" id="CHEBI:128753"/>
    </ligand>
</feature>
<dbReference type="GO" id="GO:0050992">
    <property type="term" value="P:dimethylallyl diphosphate biosynthetic process"/>
    <property type="evidence" value="ECO:0007669"/>
    <property type="project" value="UniProtKB-UniRule"/>
</dbReference>
<keyword evidence="5" id="KW-0414">Isoprene biosynthesis</keyword>
<feature type="binding site" evidence="5">
    <location>
        <position position="219"/>
    </location>
    <ligand>
        <name>isopentenyl diphosphate</name>
        <dbReference type="ChEBI" id="CHEBI:128769"/>
    </ligand>
</feature>
<dbReference type="Gene3D" id="3.40.50.11270">
    <property type="match status" value="1"/>
</dbReference>
<evidence type="ECO:0000256" key="6">
    <source>
        <dbReference type="SAM" id="Phobius"/>
    </source>
</evidence>
<feature type="binding site" evidence="5">
    <location>
        <position position="219"/>
    </location>
    <ligand>
        <name>(2E)-4-hydroxy-3-methylbut-2-enyl diphosphate</name>
        <dbReference type="ChEBI" id="CHEBI:128753"/>
    </ligand>
</feature>
<keyword evidence="3 5" id="KW-0408">Iron</keyword>
<feature type="transmembrane region" description="Helical" evidence="6">
    <location>
        <begin position="316"/>
        <end position="338"/>
    </location>
</feature>
<feature type="binding site" evidence="5">
    <location>
        <position position="41"/>
    </location>
    <ligand>
        <name>isopentenyl diphosphate</name>
        <dbReference type="ChEBI" id="CHEBI:128769"/>
    </ligand>
</feature>
<feature type="transmembrane region" description="Helical" evidence="6">
    <location>
        <begin position="358"/>
        <end position="375"/>
    </location>
</feature>
<dbReference type="Proteomes" id="UP000078390">
    <property type="component" value="Unassembled WGS sequence"/>
</dbReference>
<evidence type="ECO:0000256" key="2">
    <source>
        <dbReference type="ARBA" id="ARBA00022723"/>
    </source>
</evidence>
<feature type="transmembrane region" description="Helical" evidence="6">
    <location>
        <begin position="435"/>
        <end position="455"/>
    </location>
</feature>
<feature type="binding site" evidence="5">
    <location>
        <position position="41"/>
    </location>
    <ligand>
        <name>(2E)-4-hydroxy-3-methylbut-2-enyl diphosphate</name>
        <dbReference type="ChEBI" id="CHEBI:128753"/>
    </ligand>
</feature>
<sequence length="551" mass="60423">MKVQIARKAGFCMGVRRAMRLALKAAETSGKPVYTYGPLIHNPQALELLEKLGIRDLKKVARAEGGIVIIRAHGIPPEEKEELLHSGFEVVDGTCPRVAKVQALARKYTQDGYQVVIIGDKDHAEVKGILGYTSGKGIVVSNFQDLESLPPLKKYVILSQTTQDEEIFELLSQEILSKYSGGRVINTICHATHVRQESIRELARECEAIVVVGGRGSANTNRLVQIAREENRTAYLVETPEELPLEELSKFQKIGVSAGASTPNWLINGVVEKLAAAGNPLRKLLWILLNSHLILAGGLSALYAGTSLWLGSGPKVPLLLAAFFLAFFAHTWNSLVAIGPLSLCNPYKARLFKEHERLLVILTLLSLAGALICTFRAGPGYLILTAILGGLCAPYSISPLRRMFLGNRTIFIALFWTTVALLFALNFPVPIQNLLIFGVLTLTLSAFRALYIDLMDLFEDGFLGQESLAASLGEKRAIYTLGFLILIGATSTLGAIKAYGLKALGLLPLWLYGIFLVFVLRKKPLGQRLKLEYLGEGLIYWYLILSLLATK</sequence>
<feature type="binding site" evidence="5">
    <location>
        <position position="95"/>
    </location>
    <ligand>
        <name>[4Fe-4S] cluster</name>
        <dbReference type="ChEBI" id="CHEBI:49883"/>
    </ligand>
</feature>
<accession>A0A179D6F0</accession>
<feature type="binding site" evidence="5">
    <location>
        <position position="123"/>
    </location>
    <ligand>
        <name>dimethylallyl diphosphate</name>
        <dbReference type="ChEBI" id="CHEBI:57623"/>
    </ligand>
</feature>
<feature type="binding site" evidence="5">
    <location>
        <position position="189"/>
    </location>
    <ligand>
        <name>[4Fe-4S] cluster</name>
        <dbReference type="ChEBI" id="CHEBI:49883"/>
    </ligand>
</feature>
<keyword evidence="4 5" id="KW-0411">Iron-sulfur</keyword>
<comment type="pathway">
    <text evidence="5">Isoprenoid biosynthesis; dimethylallyl diphosphate biosynthesis; dimethylallyl diphosphate from (2E)-4-hydroxy-3-methylbutenyl diphosphate: step 1/1.</text>
</comment>
<dbReference type="HAMAP" id="MF_00191">
    <property type="entry name" value="IspH"/>
    <property type="match status" value="1"/>
</dbReference>
<proteinExistence type="inferred from homology"/>
<dbReference type="Gene3D" id="3.40.1010.20">
    <property type="entry name" value="4-hydroxy-3-methylbut-2-enyl diphosphate reductase, catalytic domain"/>
    <property type="match status" value="2"/>
</dbReference>
<comment type="similarity">
    <text evidence="5">Belongs to the IspH family.</text>
</comment>
<keyword evidence="6" id="KW-1133">Transmembrane helix</keyword>
<feature type="binding site" evidence="5">
    <location>
        <position position="219"/>
    </location>
    <ligand>
        <name>dimethylallyl diphosphate</name>
        <dbReference type="ChEBI" id="CHEBI:57623"/>
    </ligand>
</feature>
<reference evidence="7 8" key="1">
    <citation type="submission" date="2016-04" db="EMBL/GenBank/DDBJ databases">
        <title>Genome analysis of Thermosulfurimonas dismutans, the first thermophilic sulfur-disproportionating bacterium of the phylum Thermodesulfobacteria.</title>
        <authorList>
            <person name="Mardanov A.V."/>
            <person name="Beletsky A.V."/>
            <person name="Kadnikov V.V."/>
            <person name="Slobodkin A.I."/>
            <person name="Ravin N.V."/>
        </authorList>
    </citation>
    <scope>NUCLEOTIDE SEQUENCE [LARGE SCALE GENOMIC DNA]</scope>
    <source>
        <strain evidence="7 8">S95</strain>
    </source>
</reference>
<dbReference type="PANTHER" id="PTHR30426">
    <property type="entry name" value="4-HYDROXY-3-METHYLBUT-2-ENYL DIPHOSPHATE REDUCTASE"/>
    <property type="match status" value="1"/>
</dbReference>
<feature type="binding site" evidence="5">
    <location>
        <position position="161"/>
    </location>
    <ligand>
        <name>(2E)-4-hydroxy-3-methylbut-2-enyl diphosphate</name>
        <dbReference type="ChEBI" id="CHEBI:128753"/>
    </ligand>
</feature>
<evidence type="ECO:0000313" key="7">
    <source>
        <dbReference type="EMBL" id="OAQ21371.1"/>
    </source>
</evidence>
<feature type="binding site" evidence="5">
    <location>
        <position position="123"/>
    </location>
    <ligand>
        <name>isopentenyl diphosphate</name>
        <dbReference type="ChEBI" id="CHEBI:128769"/>
    </ligand>
</feature>
<protein>
    <recommendedName>
        <fullName evidence="5">4-hydroxy-3-methylbut-2-enyl diphosphate reductase</fullName>
        <shortName evidence="5">HMBPP reductase</shortName>
        <ecNumber evidence="5">1.17.7.4</ecNumber>
    </recommendedName>
</protein>
<feature type="binding site" evidence="5">
    <location>
        <position position="41"/>
    </location>
    <ligand>
        <name>dimethylallyl diphosphate</name>
        <dbReference type="ChEBI" id="CHEBI:57623"/>
    </ligand>
</feature>
<organism evidence="7 8">
    <name type="scientific">Thermosulfurimonas dismutans</name>
    <dbReference type="NCBI Taxonomy" id="999894"/>
    <lineage>
        <taxon>Bacteria</taxon>
        <taxon>Pseudomonadati</taxon>
        <taxon>Thermodesulfobacteriota</taxon>
        <taxon>Thermodesulfobacteria</taxon>
        <taxon>Thermodesulfobacteriales</taxon>
        <taxon>Thermodesulfobacteriaceae</taxon>
        <taxon>Thermosulfurimonas</taxon>
    </lineage>
</organism>
<feature type="binding site" evidence="5">
    <location>
        <position position="73"/>
    </location>
    <ligand>
        <name>isopentenyl diphosphate</name>
        <dbReference type="ChEBI" id="CHEBI:128769"/>
    </ligand>
</feature>
<keyword evidence="6" id="KW-0812">Transmembrane</keyword>
<feature type="active site" description="Proton donor" evidence="5">
    <location>
        <position position="125"/>
    </location>
</feature>
<name>A0A179D6F0_9BACT</name>
<gene>
    <name evidence="5" type="primary">ispH</name>
    <name evidence="7" type="ORF">TDIS_0592</name>
</gene>
<keyword evidence="8" id="KW-1185">Reference proteome</keyword>
<feature type="binding site" evidence="5">
    <location>
        <position position="261"/>
    </location>
    <ligand>
        <name>dimethylallyl diphosphate</name>
        <dbReference type="ChEBI" id="CHEBI:57623"/>
    </ligand>
</feature>
<feature type="binding site" evidence="5">
    <location>
        <position position="217"/>
    </location>
    <ligand>
        <name>dimethylallyl diphosphate</name>
        <dbReference type="ChEBI" id="CHEBI:57623"/>
    </ligand>
</feature>
<dbReference type="GO" id="GO:0046872">
    <property type="term" value="F:metal ion binding"/>
    <property type="evidence" value="ECO:0007669"/>
    <property type="project" value="UniProtKB-KW"/>
</dbReference>
<feature type="transmembrane region" description="Helical" evidence="6">
    <location>
        <begin position="284"/>
        <end position="304"/>
    </location>
</feature>
<dbReference type="RefSeq" id="WP_084270923.1">
    <property type="nucleotide sequence ID" value="NZ_LWLG01000002.1"/>
</dbReference>
<dbReference type="GO" id="GO:0051745">
    <property type="term" value="F:4-hydroxy-3-methylbut-2-enyl diphosphate reductase activity"/>
    <property type="evidence" value="ECO:0007669"/>
    <property type="project" value="UniProtKB-UniRule"/>
</dbReference>
<dbReference type="AlphaFoldDB" id="A0A179D6F0"/>
<dbReference type="GO" id="GO:0016114">
    <property type="term" value="P:terpenoid biosynthetic process"/>
    <property type="evidence" value="ECO:0007669"/>
    <property type="project" value="UniProtKB-UniRule"/>
</dbReference>
<feature type="binding site" evidence="5">
    <location>
        <position position="73"/>
    </location>
    <ligand>
        <name>(2E)-4-hydroxy-3-methylbut-2-enyl diphosphate</name>
        <dbReference type="ChEBI" id="CHEBI:128753"/>
    </ligand>
</feature>
<evidence type="ECO:0000256" key="3">
    <source>
        <dbReference type="ARBA" id="ARBA00023004"/>
    </source>
</evidence>
<comment type="caution">
    <text evidence="7">The sequence shown here is derived from an EMBL/GenBank/DDBJ whole genome shotgun (WGS) entry which is preliminary data.</text>
</comment>
<dbReference type="NCBIfam" id="NF002187">
    <property type="entry name" value="PRK01045.1-1"/>
    <property type="match status" value="1"/>
</dbReference>
<dbReference type="CDD" id="cd13944">
    <property type="entry name" value="lytB_ispH"/>
    <property type="match status" value="1"/>
</dbReference>
<dbReference type="STRING" id="999894.TDIS_0592"/>
<dbReference type="UniPathway" id="UPA00059">
    <property type="reaction ID" value="UER00105"/>
</dbReference>
<comment type="catalytic activity">
    <reaction evidence="5">
        <text>isopentenyl diphosphate + 2 oxidized [2Fe-2S]-[ferredoxin] + H2O = (2E)-4-hydroxy-3-methylbut-2-enyl diphosphate + 2 reduced [2Fe-2S]-[ferredoxin] + 2 H(+)</text>
        <dbReference type="Rhea" id="RHEA:24488"/>
        <dbReference type="Rhea" id="RHEA-COMP:10000"/>
        <dbReference type="Rhea" id="RHEA-COMP:10001"/>
        <dbReference type="ChEBI" id="CHEBI:15377"/>
        <dbReference type="ChEBI" id="CHEBI:15378"/>
        <dbReference type="ChEBI" id="CHEBI:33737"/>
        <dbReference type="ChEBI" id="CHEBI:33738"/>
        <dbReference type="ChEBI" id="CHEBI:128753"/>
        <dbReference type="ChEBI" id="CHEBI:128769"/>
        <dbReference type="EC" id="1.17.7.4"/>
    </reaction>
</comment>
<evidence type="ECO:0000256" key="5">
    <source>
        <dbReference type="HAMAP-Rule" id="MF_00191"/>
    </source>
</evidence>
<feature type="transmembrane region" description="Helical" evidence="6">
    <location>
        <begin position="381"/>
        <end position="398"/>
    </location>
</feature>
<keyword evidence="2 5" id="KW-0479">Metal-binding</keyword>
<dbReference type="Pfam" id="PF02401">
    <property type="entry name" value="LYTB"/>
    <property type="match status" value="1"/>
</dbReference>
<feature type="binding site" evidence="5">
    <location>
        <position position="12"/>
    </location>
    <ligand>
        <name>[4Fe-4S] cluster</name>
        <dbReference type="ChEBI" id="CHEBI:49883"/>
    </ligand>
</feature>
<feature type="transmembrane region" description="Helical" evidence="6">
    <location>
        <begin position="410"/>
        <end position="429"/>
    </location>
</feature>
<dbReference type="GO" id="GO:0019288">
    <property type="term" value="P:isopentenyl diphosphate biosynthetic process, methylerythritol 4-phosphate pathway"/>
    <property type="evidence" value="ECO:0007669"/>
    <property type="project" value="UniProtKB-UniRule"/>
</dbReference>
<feature type="binding site" evidence="5">
    <location>
        <position position="217"/>
    </location>
    <ligand>
        <name>isopentenyl diphosphate</name>
        <dbReference type="ChEBI" id="CHEBI:128769"/>
    </ligand>
</feature>
<dbReference type="InterPro" id="IPR003451">
    <property type="entry name" value="LytB/IspH"/>
</dbReference>
<keyword evidence="5 7" id="KW-0560">Oxidoreductase</keyword>
<dbReference type="EMBL" id="LWLG01000002">
    <property type="protein sequence ID" value="OAQ21371.1"/>
    <property type="molecule type" value="Genomic_DNA"/>
</dbReference>
<dbReference type="GO" id="GO:0051539">
    <property type="term" value="F:4 iron, 4 sulfur cluster binding"/>
    <property type="evidence" value="ECO:0007669"/>
    <property type="project" value="UniProtKB-UniRule"/>
</dbReference>
<dbReference type="PANTHER" id="PTHR30426:SF0">
    <property type="entry name" value="4-HYDROXY-3-METHYLBUT-2-ENYL DIPHOSPHATE REDUCTASE"/>
    <property type="match status" value="1"/>
</dbReference>
<dbReference type="OrthoDB" id="9804068at2"/>
<feature type="binding site" evidence="5">
    <location>
        <position position="261"/>
    </location>
    <ligand>
        <name>isopentenyl diphosphate</name>
        <dbReference type="ChEBI" id="CHEBI:128769"/>
    </ligand>
</feature>
<feature type="transmembrane region" description="Helical" evidence="6">
    <location>
        <begin position="502"/>
        <end position="521"/>
    </location>
</feature>
<feature type="transmembrane region" description="Helical" evidence="6">
    <location>
        <begin position="476"/>
        <end position="496"/>
    </location>
</feature>
<keyword evidence="1 5" id="KW-0004">4Fe-4S</keyword>
<evidence type="ECO:0000256" key="1">
    <source>
        <dbReference type="ARBA" id="ARBA00022485"/>
    </source>
</evidence>
<feature type="transmembrane region" description="Helical" evidence="6">
    <location>
        <begin position="533"/>
        <end position="550"/>
    </location>
</feature>
<dbReference type="NCBIfam" id="TIGR00216">
    <property type="entry name" value="ispH_lytB"/>
    <property type="match status" value="1"/>
</dbReference>
<feature type="binding site" evidence="5">
    <location>
        <position position="261"/>
    </location>
    <ligand>
        <name>(2E)-4-hydroxy-3-methylbut-2-enyl diphosphate</name>
        <dbReference type="ChEBI" id="CHEBI:128753"/>
    </ligand>
</feature>
<evidence type="ECO:0000256" key="4">
    <source>
        <dbReference type="ARBA" id="ARBA00023014"/>
    </source>
</evidence>
<comment type="cofactor">
    <cofactor evidence="5">
        <name>[4Fe-4S] cluster</name>
        <dbReference type="ChEBI" id="CHEBI:49883"/>
    </cofactor>
    <text evidence="5">Binds 1 [4Fe-4S] cluster per subunit.</text>
</comment>
<comment type="caution">
    <text evidence="5">Lacks conserved residue(s) required for the propagation of feature annotation.</text>
</comment>
<keyword evidence="6" id="KW-0472">Membrane</keyword>
<comment type="catalytic activity">
    <reaction evidence="5">
        <text>dimethylallyl diphosphate + 2 oxidized [2Fe-2S]-[ferredoxin] + H2O = (2E)-4-hydroxy-3-methylbut-2-enyl diphosphate + 2 reduced [2Fe-2S]-[ferredoxin] + 2 H(+)</text>
        <dbReference type="Rhea" id="RHEA:24825"/>
        <dbReference type="Rhea" id="RHEA-COMP:10000"/>
        <dbReference type="Rhea" id="RHEA-COMP:10001"/>
        <dbReference type="ChEBI" id="CHEBI:15377"/>
        <dbReference type="ChEBI" id="CHEBI:15378"/>
        <dbReference type="ChEBI" id="CHEBI:33737"/>
        <dbReference type="ChEBI" id="CHEBI:33738"/>
        <dbReference type="ChEBI" id="CHEBI:57623"/>
        <dbReference type="ChEBI" id="CHEBI:128753"/>
        <dbReference type="EC" id="1.17.7.4"/>
    </reaction>
</comment>
<evidence type="ECO:0000313" key="8">
    <source>
        <dbReference type="Proteomes" id="UP000078390"/>
    </source>
</evidence>
<feature type="binding site" evidence="5">
    <location>
        <position position="73"/>
    </location>
    <ligand>
        <name>dimethylallyl diphosphate</name>
        <dbReference type="ChEBI" id="CHEBI:57623"/>
    </ligand>
</feature>
<dbReference type="PATRIC" id="fig|999894.6.peg.592"/>
<comment type="function">
    <text evidence="5">Catalyzes the conversion of 1-hydroxy-2-methyl-2-(E)-butenyl 4-diphosphate (HMBPP) into a mixture of isopentenyl diphosphate (IPP) and dimethylallyl diphosphate (DMAPP). Acts in the terminal step of the DOXP/MEP pathway for isoprenoid precursor biosynthesis.</text>
</comment>
<dbReference type="UniPathway" id="UPA00056">
    <property type="reaction ID" value="UER00097"/>
</dbReference>
<comment type="pathway">
    <text evidence="5">Isoprenoid biosynthesis; isopentenyl diphosphate biosynthesis via DXP pathway; isopentenyl diphosphate from 1-deoxy-D-xylulose 5-phosphate: step 6/6.</text>
</comment>
<dbReference type="EC" id="1.17.7.4" evidence="5"/>
<feature type="binding site" evidence="5">
    <location>
        <position position="123"/>
    </location>
    <ligand>
        <name>(2E)-4-hydroxy-3-methylbut-2-enyl diphosphate</name>
        <dbReference type="ChEBI" id="CHEBI:128753"/>
    </ligand>
</feature>